<feature type="region of interest" description="Sigma-70 factor domain-4" evidence="6">
    <location>
        <begin position="298"/>
        <end position="351"/>
    </location>
</feature>
<dbReference type="InterPro" id="IPR013324">
    <property type="entry name" value="RNA_pol_sigma_r3/r4-like"/>
</dbReference>
<dbReference type="Pfam" id="PF04542">
    <property type="entry name" value="Sigma70_r2"/>
    <property type="match status" value="1"/>
</dbReference>
<dbReference type="EMBL" id="JBHRTI010000003">
    <property type="protein sequence ID" value="MFC3147174.1"/>
    <property type="molecule type" value="Genomic_DNA"/>
</dbReference>
<dbReference type="NCBIfam" id="TIGR02937">
    <property type="entry name" value="sigma70-ECF"/>
    <property type="match status" value="1"/>
</dbReference>
<dbReference type="Proteomes" id="UP001595556">
    <property type="component" value="Unassembled WGS sequence"/>
</dbReference>
<comment type="subcellular location">
    <subcellularLocation>
        <location evidence="6">Cytoplasm</location>
    </subcellularLocation>
</comment>
<organism evidence="10 11">
    <name type="scientific">Piscinibacterium candidicorallinum</name>
    <dbReference type="NCBI Taxonomy" id="1793872"/>
    <lineage>
        <taxon>Bacteria</taxon>
        <taxon>Pseudomonadati</taxon>
        <taxon>Pseudomonadota</taxon>
        <taxon>Betaproteobacteria</taxon>
        <taxon>Burkholderiales</taxon>
        <taxon>Piscinibacterium</taxon>
    </lineage>
</organism>
<dbReference type="InterPro" id="IPR007624">
    <property type="entry name" value="RNA_pol_sigma70_r3"/>
</dbReference>
<feature type="DNA-binding region" description="H-T-H motif" evidence="6">
    <location>
        <begin position="324"/>
        <end position="343"/>
    </location>
</feature>
<dbReference type="InterPro" id="IPR014284">
    <property type="entry name" value="RNA_pol_sigma-70_dom"/>
</dbReference>
<keyword evidence="5 6" id="KW-0804">Transcription</keyword>
<keyword evidence="11" id="KW-1185">Reference proteome</keyword>
<comment type="similarity">
    <text evidence="6">Belongs to the sigma-70 factor family. RpoS subfamily.</text>
</comment>
<evidence type="ECO:0000256" key="5">
    <source>
        <dbReference type="ARBA" id="ARBA00023163"/>
    </source>
</evidence>
<dbReference type="Pfam" id="PF00140">
    <property type="entry name" value="Sigma70_r1_2"/>
    <property type="match status" value="1"/>
</dbReference>
<keyword evidence="3 6" id="KW-0731">Sigma factor</keyword>
<dbReference type="NCBIfam" id="NF004207">
    <property type="entry name" value="PRK05657.1"/>
    <property type="match status" value="1"/>
</dbReference>
<evidence type="ECO:0000256" key="4">
    <source>
        <dbReference type="ARBA" id="ARBA00023125"/>
    </source>
</evidence>
<dbReference type="Gene3D" id="1.10.601.10">
    <property type="entry name" value="RNA Polymerase Primary Sigma Factor"/>
    <property type="match status" value="1"/>
</dbReference>
<dbReference type="PANTHER" id="PTHR30603:SF67">
    <property type="entry name" value="RNA POLYMERASE SIGMA FACTOR RPOS"/>
    <property type="match status" value="1"/>
</dbReference>
<dbReference type="PANTHER" id="PTHR30603">
    <property type="entry name" value="RNA POLYMERASE SIGMA FACTOR RPO"/>
    <property type="match status" value="1"/>
</dbReference>
<dbReference type="CDD" id="cd06171">
    <property type="entry name" value="Sigma70_r4"/>
    <property type="match status" value="1"/>
</dbReference>
<evidence type="ECO:0000259" key="8">
    <source>
        <dbReference type="PROSITE" id="PS00715"/>
    </source>
</evidence>
<evidence type="ECO:0000313" key="11">
    <source>
        <dbReference type="Proteomes" id="UP001595556"/>
    </source>
</evidence>
<dbReference type="InterPro" id="IPR009042">
    <property type="entry name" value="RNA_pol_sigma70_r1_2"/>
</dbReference>
<dbReference type="SUPFAM" id="SSF88659">
    <property type="entry name" value="Sigma3 and sigma4 domains of RNA polymerase sigma factors"/>
    <property type="match status" value="2"/>
</dbReference>
<evidence type="ECO:0000256" key="6">
    <source>
        <dbReference type="HAMAP-Rule" id="MF_00959"/>
    </source>
</evidence>
<dbReference type="InterPro" id="IPR000943">
    <property type="entry name" value="RNA_pol_sigma70"/>
</dbReference>
<proteinExistence type="inferred from homology"/>
<evidence type="ECO:0000256" key="2">
    <source>
        <dbReference type="ARBA" id="ARBA00023015"/>
    </source>
</evidence>
<dbReference type="SUPFAM" id="SSF88946">
    <property type="entry name" value="Sigma2 domain of RNA polymerase sigma factors"/>
    <property type="match status" value="1"/>
</dbReference>
<feature type="region of interest" description="Sigma-70 factor domain-1" evidence="6">
    <location>
        <begin position="87"/>
        <end position="120"/>
    </location>
</feature>
<evidence type="ECO:0000259" key="9">
    <source>
        <dbReference type="PROSITE" id="PS00716"/>
    </source>
</evidence>
<feature type="region of interest" description="Sigma-70 factor domain-2" evidence="6">
    <location>
        <begin position="125"/>
        <end position="195"/>
    </location>
</feature>
<dbReference type="Pfam" id="PF04545">
    <property type="entry name" value="Sigma70_r4"/>
    <property type="match status" value="1"/>
</dbReference>
<dbReference type="HAMAP" id="MF_00959">
    <property type="entry name" value="Sigma70_RpoS"/>
    <property type="match status" value="1"/>
</dbReference>
<feature type="domain" description="RNA polymerase sigma-70" evidence="8">
    <location>
        <begin position="149"/>
        <end position="162"/>
    </location>
</feature>
<feature type="short sequence motif" description="Interaction with polymerase core subunit RpoC" evidence="6">
    <location>
        <begin position="149"/>
        <end position="152"/>
    </location>
</feature>
<dbReference type="PRINTS" id="PR00046">
    <property type="entry name" value="SIGMA70FCT"/>
</dbReference>
<keyword evidence="4 6" id="KW-0238">DNA-binding</keyword>
<dbReference type="InterPro" id="IPR007630">
    <property type="entry name" value="RNA_pol_sigma70_r4"/>
</dbReference>
<dbReference type="InterPro" id="IPR036388">
    <property type="entry name" value="WH-like_DNA-bd_sf"/>
</dbReference>
<evidence type="ECO:0000256" key="7">
    <source>
        <dbReference type="SAM" id="MobiDB-lite"/>
    </source>
</evidence>
<feature type="domain" description="RNA polymerase sigma-70" evidence="9">
    <location>
        <begin position="323"/>
        <end position="349"/>
    </location>
</feature>
<dbReference type="NCBIfam" id="TIGR02394">
    <property type="entry name" value="rpoS_proteo"/>
    <property type="match status" value="1"/>
</dbReference>
<keyword evidence="1 6" id="KW-0963">Cytoplasm</keyword>
<name>A0ABV7H3Z9_9BURK</name>
<dbReference type="Pfam" id="PF04539">
    <property type="entry name" value="Sigma70_r3"/>
    <property type="match status" value="1"/>
</dbReference>
<dbReference type="Gene3D" id="1.10.10.10">
    <property type="entry name" value="Winged helix-like DNA-binding domain superfamily/Winged helix DNA-binding domain"/>
    <property type="match status" value="2"/>
</dbReference>
<dbReference type="InterPro" id="IPR013325">
    <property type="entry name" value="RNA_pol_sigma_r2"/>
</dbReference>
<dbReference type="RefSeq" id="WP_377301975.1">
    <property type="nucleotide sequence ID" value="NZ_CP180191.1"/>
</dbReference>
<dbReference type="InterPro" id="IPR012761">
    <property type="entry name" value="RNA_pol_sigma_RpoS"/>
</dbReference>
<evidence type="ECO:0000313" key="10">
    <source>
        <dbReference type="EMBL" id="MFC3147174.1"/>
    </source>
</evidence>
<comment type="caution">
    <text evidence="10">The sequence shown here is derived from an EMBL/GenBank/DDBJ whole genome shotgun (WGS) entry which is preliminary data.</text>
</comment>
<feature type="region of interest" description="Disordered" evidence="7">
    <location>
        <begin position="55"/>
        <end position="74"/>
    </location>
</feature>
<reference evidence="11" key="1">
    <citation type="journal article" date="2019" name="Int. J. Syst. Evol. Microbiol.">
        <title>The Global Catalogue of Microorganisms (GCM) 10K type strain sequencing project: providing services to taxonomists for standard genome sequencing and annotation.</title>
        <authorList>
            <consortium name="The Broad Institute Genomics Platform"/>
            <consortium name="The Broad Institute Genome Sequencing Center for Infectious Disease"/>
            <person name="Wu L."/>
            <person name="Ma J."/>
        </authorList>
    </citation>
    <scope>NUCLEOTIDE SEQUENCE [LARGE SCALE GENOMIC DNA]</scope>
    <source>
        <strain evidence="11">KCTC 52168</strain>
    </source>
</reference>
<comment type="function">
    <text evidence="6">Sigma factors are initiation factors that promote the attachment of RNA polymerase to specific initiation sites and are then released. This sigma factor is the master transcriptional regulator of the stationary phase and the general stress response.</text>
</comment>
<comment type="caution">
    <text evidence="6">Lacks conserved residue(s) required for the propagation of feature annotation.</text>
</comment>
<accession>A0ABV7H3Z9</accession>
<keyword evidence="2 6" id="KW-0805">Transcription regulation</keyword>
<evidence type="ECO:0000256" key="1">
    <source>
        <dbReference type="ARBA" id="ARBA00022490"/>
    </source>
</evidence>
<comment type="subunit">
    <text evidence="6">Interacts with the RNA polymerase core enzyme.</text>
</comment>
<dbReference type="PROSITE" id="PS00715">
    <property type="entry name" value="SIGMA70_1"/>
    <property type="match status" value="1"/>
</dbReference>
<gene>
    <name evidence="6 10" type="primary">rpoS</name>
    <name evidence="10" type="ORF">ACFOEN_05900</name>
</gene>
<evidence type="ECO:0000256" key="3">
    <source>
        <dbReference type="ARBA" id="ARBA00023082"/>
    </source>
</evidence>
<dbReference type="PROSITE" id="PS00716">
    <property type="entry name" value="SIGMA70_2"/>
    <property type="match status" value="1"/>
</dbReference>
<protein>
    <recommendedName>
        <fullName evidence="6">RNA polymerase sigma factor RpoS</fullName>
    </recommendedName>
    <alternativeName>
        <fullName evidence="6">Sigma S</fullName>
    </alternativeName>
    <alternativeName>
        <fullName evidence="6">Sigma-38</fullName>
    </alternativeName>
</protein>
<dbReference type="InterPro" id="IPR007627">
    <property type="entry name" value="RNA_pol_sigma70_r2"/>
</dbReference>
<dbReference type="InterPro" id="IPR050239">
    <property type="entry name" value="Sigma-70_RNA_pol_init_factors"/>
</dbReference>
<sequence length="364" mass="40213">MNETGGSMNTQSAVDDPDAALLQALTIEAEFDGALDAQEFDEADDELDPDALVAEASADEGETSPSVPAPRADRRRLLKAEEVAGGATIDKYLNDIGAKPLLTAEEEGRYARALRAGDFSARQKLIEHNLRLVVSIAKRYQDRGVALLDLIEEGNLGLIHAIEKFDPDRGFRFSTYATWWIRQAVERAIMMQSRTVRLPIHVLRDLTQVLRAKGKLERAQGSGADPAAQVSDASIAEQLGSSPKEVAALLQLGADAISLDTPLADDPTSTMQDVMQSEGATPDEVMDTSERERLIDEWLHRLNVRQRRVIERRFGLHGLEPATLEDIADEMELTRERVRQIQQEALMRLKRVLAASGVTRDNLL</sequence>